<protein>
    <recommendedName>
        <fullName evidence="9">Transmembrane protein</fullName>
    </recommendedName>
</protein>
<dbReference type="Pfam" id="PF04505">
    <property type="entry name" value="CD225"/>
    <property type="match status" value="1"/>
</dbReference>
<proteinExistence type="inferred from homology"/>
<evidence type="ECO:0000256" key="4">
    <source>
        <dbReference type="ARBA" id="ARBA00022989"/>
    </source>
</evidence>
<evidence type="ECO:0008006" key="9">
    <source>
        <dbReference type="Google" id="ProtNLM"/>
    </source>
</evidence>
<organism evidence="7 8">
    <name type="scientific">Rattus norvegicus</name>
    <name type="common">Rat</name>
    <dbReference type="NCBI Taxonomy" id="10116"/>
    <lineage>
        <taxon>Eukaryota</taxon>
        <taxon>Metazoa</taxon>
        <taxon>Chordata</taxon>
        <taxon>Craniata</taxon>
        <taxon>Vertebrata</taxon>
        <taxon>Euteleostomi</taxon>
        <taxon>Mammalia</taxon>
        <taxon>Eutheria</taxon>
        <taxon>Euarchontoglires</taxon>
        <taxon>Glires</taxon>
        <taxon>Rodentia</taxon>
        <taxon>Myomorpha</taxon>
        <taxon>Muroidea</taxon>
        <taxon>Muridae</taxon>
        <taxon>Murinae</taxon>
        <taxon>Rattus</taxon>
    </lineage>
</organism>
<feature type="transmembrane region" description="Helical" evidence="6">
    <location>
        <begin position="27"/>
        <end position="46"/>
    </location>
</feature>
<keyword evidence="4 6" id="KW-1133">Transmembrane helix</keyword>
<evidence type="ECO:0000256" key="2">
    <source>
        <dbReference type="ARBA" id="ARBA00006843"/>
    </source>
</evidence>
<accession>A0ABK0M8X6</accession>
<evidence type="ECO:0000256" key="1">
    <source>
        <dbReference type="ARBA" id="ARBA00004370"/>
    </source>
</evidence>
<dbReference type="GeneTree" id="ENSGT00860000136164"/>
<keyword evidence="5 6" id="KW-0472">Membrane</keyword>
<name>A0ABK0M8X6_RAT</name>
<reference evidence="7" key="1">
    <citation type="submission" date="2024-01" db="EMBL/GenBank/DDBJ databases">
        <title>GRCr8: a new rat reference genome assembly contstructed from accurate long reads and long range scaffolding.</title>
        <authorList>
            <person name="Doris P.A."/>
            <person name="Kalbfleisch T."/>
            <person name="Li K."/>
            <person name="Howe K."/>
            <person name="Wood J."/>
        </authorList>
    </citation>
    <scope>NUCLEOTIDE SEQUENCE [LARGE SCALE GENOMIC DNA]</scope>
    <source>
        <strain evidence="7">Brown Norway</strain>
    </source>
</reference>
<feature type="transmembrane region" description="Helical" evidence="6">
    <location>
        <begin position="67"/>
        <end position="92"/>
    </location>
</feature>
<gene>
    <name evidence="7" type="primary">1700025B11Rik</name>
</gene>
<keyword evidence="3 6" id="KW-0812">Transmembrane</keyword>
<keyword evidence="8" id="KW-1185">Reference proteome</keyword>
<comment type="similarity">
    <text evidence="2">Belongs to the CD225/Dispanin family.</text>
</comment>
<comment type="subcellular location">
    <subcellularLocation>
        <location evidence="1">Membrane</location>
    </subcellularLocation>
</comment>
<reference evidence="7" key="3">
    <citation type="submission" date="2025-09" db="UniProtKB">
        <authorList>
            <consortium name="Ensembl"/>
        </authorList>
    </citation>
    <scope>IDENTIFICATION</scope>
    <source>
        <strain evidence="7">Brown Norway</strain>
    </source>
</reference>
<dbReference type="InterPro" id="IPR007593">
    <property type="entry name" value="CD225/Dispanin_fam"/>
</dbReference>
<dbReference type="Proteomes" id="UP000002494">
    <property type="component" value="Chromosome 7"/>
</dbReference>
<dbReference type="Ensembl" id="ENSRNOT00000123691.1">
    <property type="protein sequence ID" value="ENSRNOP00000112044.1"/>
    <property type="gene ID" value="ENSRNOG00000084552.1"/>
</dbReference>
<evidence type="ECO:0000256" key="3">
    <source>
        <dbReference type="ARBA" id="ARBA00022692"/>
    </source>
</evidence>
<evidence type="ECO:0000313" key="7">
    <source>
        <dbReference type="Ensembl" id="ENSRNOP00000112044.1"/>
    </source>
</evidence>
<evidence type="ECO:0000256" key="5">
    <source>
        <dbReference type="ARBA" id="ARBA00023136"/>
    </source>
</evidence>
<reference evidence="7" key="2">
    <citation type="submission" date="2025-08" db="UniProtKB">
        <authorList>
            <consortium name="Ensembl"/>
        </authorList>
    </citation>
    <scope>IDENTIFICATION</scope>
    <source>
        <strain evidence="7">Brown Norway</strain>
    </source>
</reference>
<sequence>MSVKDEEWNEEQIEIEDISHIQEHRCLAMLALCFFFPLGYLAYRSSQKTRLYKEQKEYEKAKATSKFTFIYILSSITGGSIILFCLLFRLFYM</sequence>
<evidence type="ECO:0000256" key="6">
    <source>
        <dbReference type="SAM" id="Phobius"/>
    </source>
</evidence>
<evidence type="ECO:0000313" key="8">
    <source>
        <dbReference type="Proteomes" id="UP000002494"/>
    </source>
</evidence>